<name>A0ABQ4GSF3_9ACTN</name>
<evidence type="ECO:0000313" key="2">
    <source>
        <dbReference type="Proteomes" id="UP000660454"/>
    </source>
</evidence>
<evidence type="ECO:0000313" key="1">
    <source>
        <dbReference type="EMBL" id="GIH64361.1"/>
    </source>
</evidence>
<protein>
    <recommendedName>
        <fullName evidence="3">Terpene synthase</fullName>
    </recommendedName>
</protein>
<dbReference type="SUPFAM" id="SSF48576">
    <property type="entry name" value="Terpenoid synthases"/>
    <property type="match status" value="1"/>
</dbReference>
<sequence length="299" mass="33050">MHMTKPTGDALRAARECGAAAAVSAELQRDLRKCQDAYPGLFPARPFDSALFSAVAQANAFGAPWASADRLRVASRTALWIFALDWLLDYVAKSREEVDLLVRGCLDVADGSPPPQDFPLGRFLAEIRDELAAAPAFTGREPVWREELRRMLTAMAREWDWKTAAREGAPLPTLDEYLDNADNFGSSFVNVSHWIQGGDPAALGRLDELRAASGQVQRVLRLLNDLATYERDLTWGDLNARLLCSGPEEIAERVGVLVDGCGELLEPLRDVCPDEVIYLERQIGYSMGFYGITDYWGGL</sequence>
<dbReference type="InterPro" id="IPR008949">
    <property type="entry name" value="Isoprenoid_synthase_dom_sf"/>
</dbReference>
<evidence type="ECO:0008006" key="3">
    <source>
        <dbReference type="Google" id="ProtNLM"/>
    </source>
</evidence>
<comment type="caution">
    <text evidence="1">The sequence shown here is derived from an EMBL/GenBank/DDBJ whole genome shotgun (WGS) entry which is preliminary data.</text>
</comment>
<reference evidence="1 2" key="1">
    <citation type="submission" date="2021-01" db="EMBL/GenBank/DDBJ databases">
        <title>Whole genome shotgun sequence of Microbispora siamensis NBRC 104113.</title>
        <authorList>
            <person name="Komaki H."/>
            <person name="Tamura T."/>
        </authorList>
    </citation>
    <scope>NUCLEOTIDE SEQUENCE [LARGE SCALE GENOMIC DNA]</scope>
    <source>
        <strain evidence="1 2">NBRC 104113</strain>
    </source>
</reference>
<dbReference type="Pfam" id="PF19086">
    <property type="entry name" value="Terpene_syn_C_2"/>
    <property type="match status" value="1"/>
</dbReference>
<organism evidence="1 2">
    <name type="scientific">Microbispora siamensis</name>
    <dbReference type="NCBI Taxonomy" id="564413"/>
    <lineage>
        <taxon>Bacteria</taxon>
        <taxon>Bacillati</taxon>
        <taxon>Actinomycetota</taxon>
        <taxon>Actinomycetes</taxon>
        <taxon>Streptosporangiales</taxon>
        <taxon>Streptosporangiaceae</taxon>
        <taxon>Microbispora</taxon>
    </lineage>
</organism>
<accession>A0ABQ4GSF3</accession>
<keyword evidence="2" id="KW-1185">Reference proteome</keyword>
<dbReference type="Proteomes" id="UP000660454">
    <property type="component" value="Unassembled WGS sequence"/>
</dbReference>
<dbReference type="EMBL" id="BOOF01000031">
    <property type="protein sequence ID" value="GIH64361.1"/>
    <property type="molecule type" value="Genomic_DNA"/>
</dbReference>
<proteinExistence type="predicted"/>
<dbReference type="Gene3D" id="1.10.600.10">
    <property type="entry name" value="Farnesyl Diphosphate Synthase"/>
    <property type="match status" value="1"/>
</dbReference>
<gene>
    <name evidence="1" type="ORF">Msi02_51780</name>
</gene>